<organism evidence="1 2">
    <name type="scientific">Thermosporothrix hazakensis</name>
    <dbReference type="NCBI Taxonomy" id="644383"/>
    <lineage>
        <taxon>Bacteria</taxon>
        <taxon>Bacillati</taxon>
        <taxon>Chloroflexota</taxon>
        <taxon>Ktedonobacteria</taxon>
        <taxon>Ktedonobacterales</taxon>
        <taxon>Thermosporotrichaceae</taxon>
        <taxon>Thermosporothrix</taxon>
    </lineage>
</organism>
<accession>A0A326U032</accession>
<dbReference type="Proteomes" id="UP000248806">
    <property type="component" value="Unassembled WGS sequence"/>
</dbReference>
<keyword evidence="2" id="KW-1185">Reference proteome</keyword>
<comment type="caution">
    <text evidence="1">The sequence shown here is derived from an EMBL/GenBank/DDBJ whole genome shotgun (WGS) entry which is preliminary data.</text>
</comment>
<dbReference type="AlphaFoldDB" id="A0A326U032"/>
<proteinExistence type="predicted"/>
<gene>
    <name evidence="1" type="ORF">EI42_05390</name>
</gene>
<protein>
    <submittedName>
        <fullName evidence="1">Uncharacterized protein</fullName>
    </submittedName>
</protein>
<reference evidence="1 2" key="1">
    <citation type="submission" date="2018-06" db="EMBL/GenBank/DDBJ databases">
        <title>Genomic Encyclopedia of Archaeal and Bacterial Type Strains, Phase II (KMG-II): from individual species to whole genera.</title>
        <authorList>
            <person name="Goeker M."/>
        </authorList>
    </citation>
    <scope>NUCLEOTIDE SEQUENCE [LARGE SCALE GENOMIC DNA]</scope>
    <source>
        <strain evidence="1 2">ATCC BAA-1881</strain>
    </source>
</reference>
<evidence type="ECO:0000313" key="2">
    <source>
        <dbReference type="Proteomes" id="UP000248806"/>
    </source>
</evidence>
<sequence length="78" mass="8855">MHSFRENPTSSIQHFSFLINTQLFSRCKQANATPSIQGSAESPFFVWFGNGGDWRKEKVNYLLQGEACAWASPQFNPL</sequence>
<evidence type="ECO:0000313" key="1">
    <source>
        <dbReference type="EMBL" id="PZW22484.1"/>
    </source>
</evidence>
<dbReference type="EMBL" id="QKUF01000032">
    <property type="protein sequence ID" value="PZW22484.1"/>
    <property type="molecule type" value="Genomic_DNA"/>
</dbReference>
<name>A0A326U032_THEHA</name>